<proteinExistence type="predicted"/>
<evidence type="ECO:0000313" key="3">
    <source>
        <dbReference type="Proteomes" id="UP000501669"/>
    </source>
</evidence>
<sequence length="222" mass="24994">MRDLFHNLPVSQGEATSELYGRALAAPGLSGISIHQGTGMKDYIYGSVQIEFWSWEGVVVRADRLSEPRGRVEGIIWVRADNGDEYPVDVSSLTFQVHPDDEVYILCGQNKVTGASTNVFLYNARNDFGHLLGGPEELYKALVETKRFNLELWSSVLLGFVAGWYIDGWGLLAAPALYVFLRIGKVVRKKRWSAGFARHVERMITQQYQRDVVLDALARNIE</sequence>
<dbReference type="AlphaFoldDB" id="A0A7Z3C439"/>
<feature type="transmembrane region" description="Helical" evidence="1">
    <location>
        <begin position="152"/>
        <end position="181"/>
    </location>
</feature>
<reference evidence="2 3" key="1">
    <citation type="submission" date="2018-03" db="EMBL/GenBank/DDBJ databases">
        <title>Complete genome sequence of Pseudomonas fluorescens sp. G7.</title>
        <authorList>
            <person name="Gao C.-H."/>
            <person name="Li Z."/>
            <person name="Cai P."/>
        </authorList>
    </citation>
    <scope>NUCLEOTIDE SEQUENCE [LARGE SCALE GENOMIC DNA]</scope>
    <source>
        <strain evidence="2 3">G7</strain>
    </source>
</reference>
<evidence type="ECO:0000256" key="1">
    <source>
        <dbReference type="SAM" id="Phobius"/>
    </source>
</evidence>
<dbReference type="Proteomes" id="UP000501669">
    <property type="component" value="Chromosome"/>
</dbReference>
<accession>A0A7Z3C439</accession>
<organism evidence="2 3">
    <name type="scientific">Pseudomonas fluorescens</name>
    <dbReference type="NCBI Taxonomy" id="294"/>
    <lineage>
        <taxon>Bacteria</taxon>
        <taxon>Pseudomonadati</taxon>
        <taxon>Pseudomonadota</taxon>
        <taxon>Gammaproteobacteria</taxon>
        <taxon>Pseudomonadales</taxon>
        <taxon>Pseudomonadaceae</taxon>
        <taxon>Pseudomonas</taxon>
    </lineage>
</organism>
<evidence type="ECO:0008006" key="4">
    <source>
        <dbReference type="Google" id="ProtNLM"/>
    </source>
</evidence>
<keyword evidence="1" id="KW-1133">Transmembrane helix</keyword>
<protein>
    <recommendedName>
        <fullName evidence="4">Transmembrane protein</fullName>
    </recommendedName>
</protein>
<keyword evidence="1" id="KW-0812">Transmembrane</keyword>
<gene>
    <name evidence="2" type="ORF">C6Y56_11410</name>
</gene>
<dbReference type="EMBL" id="CP027561">
    <property type="protein sequence ID" value="QJP95186.1"/>
    <property type="molecule type" value="Genomic_DNA"/>
</dbReference>
<evidence type="ECO:0000313" key="2">
    <source>
        <dbReference type="EMBL" id="QJP95186.1"/>
    </source>
</evidence>
<name>A0A7Z3C439_PSEFL</name>
<keyword evidence="1" id="KW-0472">Membrane</keyword>